<dbReference type="VEuPathDB" id="FungiDB:CH63R_07365"/>
<evidence type="ECO:0000313" key="1">
    <source>
        <dbReference type="EMBL" id="OBR08600.1"/>
    </source>
</evidence>
<proteinExistence type="predicted"/>
<keyword evidence="2" id="KW-1185">Reference proteome</keyword>
<dbReference type="Proteomes" id="UP000092177">
    <property type="component" value="Chromosome 5"/>
</dbReference>
<sequence length="228" mass="25330">MCPTTLSHHQVFSNNSQIISISSRQGCLPLIDRQPLRPSPHIHCTRRDSAVAYLNARFIHLHQLQLQTAQVVQVQELADGGVSSAAGHKNDPTYKLPSRNLCTSYLEVEKRMTEIANIQWLIFDIDGNEFDHCPGRSAARPRAPHGQSPVFWKCGQLSPQSPGSGRPFTIQVTGTGTCAARLSMNHQTRAMRSDHYRRHEMAHIRGVCPSLASLGCSRAQHQTDLDHG</sequence>
<gene>
    <name evidence="1" type="ORF">CH63R_07365</name>
</gene>
<comment type="caution">
    <text evidence="1">The sequence shown here is derived from an EMBL/GenBank/DDBJ whole genome shotgun (WGS) entry which is preliminary data.</text>
</comment>
<evidence type="ECO:0000313" key="2">
    <source>
        <dbReference type="Proteomes" id="UP000092177"/>
    </source>
</evidence>
<dbReference type="KEGG" id="chig:CH63R_07365"/>
<accession>A0A1B7Y9D7</accession>
<reference evidence="2" key="1">
    <citation type="journal article" date="2017" name="BMC Genomics">
        <title>Gapless genome assembly of Colletotrichum higginsianum reveals chromosome structure and association of transposable elements with secondary metabolite gene clusters.</title>
        <authorList>
            <person name="Dallery J.-F."/>
            <person name="Lapalu N."/>
            <person name="Zampounis A."/>
            <person name="Pigne S."/>
            <person name="Luyten I."/>
            <person name="Amselem J."/>
            <person name="Wittenberg A.H.J."/>
            <person name="Zhou S."/>
            <person name="de Queiroz M.V."/>
            <person name="Robin G.P."/>
            <person name="Auger A."/>
            <person name="Hainaut M."/>
            <person name="Henrissat B."/>
            <person name="Kim K.-T."/>
            <person name="Lee Y.-H."/>
            <person name="Lespinet O."/>
            <person name="Schwartz D.C."/>
            <person name="Thon M.R."/>
            <person name="O'Connell R.J."/>
        </authorList>
    </citation>
    <scope>NUCLEOTIDE SEQUENCE [LARGE SCALE GENOMIC DNA]</scope>
    <source>
        <strain evidence="2">IMI 349063</strain>
    </source>
</reference>
<dbReference type="EMBL" id="LTAN01000005">
    <property type="protein sequence ID" value="OBR08600.1"/>
    <property type="molecule type" value="Genomic_DNA"/>
</dbReference>
<name>A0A1B7Y9D7_COLHI</name>
<organism evidence="1 2">
    <name type="scientific">Colletotrichum higginsianum (strain IMI 349063)</name>
    <name type="common">Crucifer anthracnose fungus</name>
    <dbReference type="NCBI Taxonomy" id="759273"/>
    <lineage>
        <taxon>Eukaryota</taxon>
        <taxon>Fungi</taxon>
        <taxon>Dikarya</taxon>
        <taxon>Ascomycota</taxon>
        <taxon>Pezizomycotina</taxon>
        <taxon>Sordariomycetes</taxon>
        <taxon>Hypocreomycetidae</taxon>
        <taxon>Glomerellales</taxon>
        <taxon>Glomerellaceae</taxon>
        <taxon>Colletotrichum</taxon>
        <taxon>Colletotrichum destructivum species complex</taxon>
    </lineage>
</organism>
<dbReference type="GeneID" id="28866447"/>
<dbReference type="RefSeq" id="XP_018157118.1">
    <property type="nucleotide sequence ID" value="XM_018302340.1"/>
</dbReference>
<protein>
    <submittedName>
        <fullName evidence="1">Uncharacterized protein</fullName>
    </submittedName>
</protein>
<dbReference type="AlphaFoldDB" id="A0A1B7Y9D7"/>